<dbReference type="AlphaFoldDB" id="A0A1S0TMM1"/>
<evidence type="ECO:0000313" key="1">
    <source>
        <dbReference type="EMBL" id="EFO16803.2"/>
    </source>
</evidence>
<dbReference type="RefSeq" id="XP_003147266.2">
    <property type="nucleotide sequence ID" value="XM_003147218.2"/>
</dbReference>
<gene>
    <name evidence="1" type="ORF">LOAG_11700</name>
</gene>
<dbReference type="KEGG" id="loa:LOAG_11700"/>
<proteinExistence type="predicted"/>
<dbReference type="EMBL" id="JH712129">
    <property type="protein sequence ID" value="EFO16803.2"/>
    <property type="molecule type" value="Genomic_DNA"/>
</dbReference>
<dbReference type="InParanoid" id="A0A1S0TMM1"/>
<protein>
    <submittedName>
        <fullName evidence="1">Uncharacterized protein</fullName>
    </submittedName>
</protein>
<dbReference type="GeneID" id="9949158"/>
<organism evidence="1">
    <name type="scientific">Loa loa</name>
    <name type="common">Eye worm</name>
    <name type="synonym">Filaria loa</name>
    <dbReference type="NCBI Taxonomy" id="7209"/>
    <lineage>
        <taxon>Eukaryota</taxon>
        <taxon>Metazoa</taxon>
        <taxon>Ecdysozoa</taxon>
        <taxon>Nematoda</taxon>
        <taxon>Chromadorea</taxon>
        <taxon>Rhabditida</taxon>
        <taxon>Spirurina</taxon>
        <taxon>Spiruromorpha</taxon>
        <taxon>Filarioidea</taxon>
        <taxon>Onchocercidae</taxon>
        <taxon>Loa</taxon>
    </lineage>
</organism>
<name>A0A1S0TMM1_LOALO</name>
<sequence>MIGTSLRKLFEFVVQIIYSLDSFCIHNGTREEGIGGTDLTRRGQLRRLAPLRGGSPSSSSSSSLDVPFAVIPVLCFFFFS</sequence>
<reference evidence="1" key="1">
    <citation type="submission" date="2012-04" db="EMBL/GenBank/DDBJ databases">
        <title>The Genome Sequence of Loa loa.</title>
        <authorList>
            <consortium name="The Broad Institute Genome Sequencing Platform"/>
            <consortium name="Broad Institute Genome Sequencing Center for Infectious Disease"/>
            <person name="Nutman T.B."/>
            <person name="Fink D.L."/>
            <person name="Russ C."/>
            <person name="Young S."/>
            <person name="Zeng Q."/>
            <person name="Gargeya S."/>
            <person name="Alvarado L."/>
            <person name="Berlin A."/>
            <person name="Chapman S.B."/>
            <person name="Chen Z."/>
            <person name="Freedman E."/>
            <person name="Gellesch M."/>
            <person name="Goldberg J."/>
            <person name="Griggs A."/>
            <person name="Gujja S."/>
            <person name="Heilman E.R."/>
            <person name="Heiman D."/>
            <person name="Howarth C."/>
            <person name="Mehta T."/>
            <person name="Neiman D."/>
            <person name="Pearson M."/>
            <person name="Roberts A."/>
            <person name="Saif S."/>
            <person name="Shea T."/>
            <person name="Shenoy N."/>
            <person name="Sisk P."/>
            <person name="Stolte C."/>
            <person name="Sykes S."/>
            <person name="White J."/>
            <person name="Yandava C."/>
            <person name="Haas B."/>
            <person name="Henn M.R."/>
            <person name="Nusbaum C."/>
            <person name="Birren B."/>
        </authorList>
    </citation>
    <scope>NUCLEOTIDE SEQUENCE [LARGE SCALE GENOMIC DNA]</scope>
</reference>
<dbReference type="CTD" id="9949158"/>
<accession>A0A1S0TMM1</accession>